<name>A0ABW5UCY3_9SPHI</name>
<evidence type="ECO:0000256" key="1">
    <source>
        <dbReference type="ARBA" id="ARBA00001614"/>
    </source>
</evidence>
<organism evidence="12 13">
    <name type="scientific">Sphingobacterium populi</name>
    <dbReference type="NCBI Taxonomy" id="1812824"/>
    <lineage>
        <taxon>Bacteria</taxon>
        <taxon>Pseudomonadati</taxon>
        <taxon>Bacteroidota</taxon>
        <taxon>Sphingobacteriia</taxon>
        <taxon>Sphingobacteriales</taxon>
        <taxon>Sphingobacteriaceae</taxon>
        <taxon>Sphingobacterium</taxon>
    </lineage>
</organism>
<dbReference type="PIRSF" id="PIRSF005096">
    <property type="entry name" value="GALM"/>
    <property type="match status" value="1"/>
</dbReference>
<evidence type="ECO:0000313" key="13">
    <source>
        <dbReference type="Proteomes" id="UP001597418"/>
    </source>
</evidence>
<dbReference type="SUPFAM" id="SSF74650">
    <property type="entry name" value="Galactose mutarotase-like"/>
    <property type="match status" value="1"/>
</dbReference>
<evidence type="ECO:0000256" key="11">
    <source>
        <dbReference type="PIRNR" id="PIRNR005096"/>
    </source>
</evidence>
<evidence type="ECO:0000256" key="6">
    <source>
        <dbReference type="ARBA" id="ARBA00013185"/>
    </source>
</evidence>
<dbReference type="Gene3D" id="2.70.98.10">
    <property type="match status" value="1"/>
</dbReference>
<dbReference type="EC" id="5.1.3.3" evidence="6 11"/>
<gene>
    <name evidence="12" type="ORF">ACFSQ6_09775</name>
</gene>
<keyword evidence="8" id="KW-0106">Calcium</keyword>
<dbReference type="PANTHER" id="PTHR10091:SF0">
    <property type="entry name" value="GALACTOSE MUTAROTASE"/>
    <property type="match status" value="1"/>
</dbReference>
<comment type="subunit">
    <text evidence="5">Monomer.</text>
</comment>
<evidence type="ECO:0000256" key="3">
    <source>
        <dbReference type="ARBA" id="ARBA00005028"/>
    </source>
</evidence>
<comment type="caution">
    <text evidence="12">The sequence shown here is derived from an EMBL/GenBank/DDBJ whole genome shotgun (WGS) entry which is preliminary data.</text>
</comment>
<comment type="cofactor">
    <cofactor evidence="2">
        <name>Ca(2+)</name>
        <dbReference type="ChEBI" id="CHEBI:29108"/>
    </cofactor>
</comment>
<evidence type="ECO:0000256" key="8">
    <source>
        <dbReference type="ARBA" id="ARBA00022837"/>
    </source>
</evidence>
<evidence type="ECO:0000256" key="2">
    <source>
        <dbReference type="ARBA" id="ARBA00001913"/>
    </source>
</evidence>
<evidence type="ECO:0000256" key="5">
    <source>
        <dbReference type="ARBA" id="ARBA00011245"/>
    </source>
</evidence>
<dbReference type="InterPro" id="IPR014718">
    <property type="entry name" value="GH-type_carb-bd"/>
</dbReference>
<evidence type="ECO:0000256" key="9">
    <source>
        <dbReference type="ARBA" id="ARBA00023235"/>
    </source>
</evidence>
<dbReference type="InterPro" id="IPR018052">
    <property type="entry name" value="Ald1_epimerase_CS"/>
</dbReference>
<dbReference type="RefSeq" id="WP_066757155.1">
    <property type="nucleotide sequence ID" value="NZ_JBHUMB010000013.1"/>
</dbReference>
<dbReference type="InterPro" id="IPR015443">
    <property type="entry name" value="Aldose_1-epimerase"/>
</dbReference>
<dbReference type="Proteomes" id="UP001597418">
    <property type="component" value="Unassembled WGS sequence"/>
</dbReference>
<dbReference type="PANTHER" id="PTHR10091">
    <property type="entry name" value="ALDOSE-1-EPIMERASE"/>
    <property type="match status" value="1"/>
</dbReference>
<keyword evidence="10 11" id="KW-0119">Carbohydrate metabolism</keyword>
<dbReference type="PROSITE" id="PS00545">
    <property type="entry name" value="ALDOSE_1_EPIMERASE"/>
    <property type="match status" value="1"/>
</dbReference>
<dbReference type="NCBIfam" id="NF008277">
    <property type="entry name" value="PRK11055.1"/>
    <property type="match status" value="1"/>
</dbReference>
<evidence type="ECO:0000256" key="7">
    <source>
        <dbReference type="ARBA" id="ARBA00014165"/>
    </source>
</evidence>
<proteinExistence type="inferred from homology"/>
<dbReference type="InterPro" id="IPR008183">
    <property type="entry name" value="Aldose_1/G6P_1-epimerase"/>
</dbReference>
<sequence length="355" mass="39807">MTTYRLPDSARFKTKHREKNTHLIVLQNQAGMQVALTDYGARIVSIIVPNQQGEPTDVVLGFDNIEDYLNAEAKFLGTTVGRYANRIANARFELDGQEYLLEKNNGSNCLHGGSDAFHDRVWDRQVSLQHKVDFYYTANDGEGGFPGNLNVHVSYELTDENELKIAYRAVTDQKTVLNLTNHAYFNLHGEGQGEILDHYVRIPSDQYIPTNEDQIPLNTGEQVADTPFDFRSETLISDKLDLSHPQQAVAKGFDHSYVVTSIDKEPVATARSGSSGIQLEVFSSEPSVHFYTGNHLFGKDTGKAGKAYTPYTGLCFETQHFPNSPNMPEFPSVILDKGQEFQSKTIYKFSLHNKS</sequence>
<dbReference type="InterPro" id="IPR011013">
    <property type="entry name" value="Gal_mutarotase_sf_dom"/>
</dbReference>
<accession>A0ABW5UCY3</accession>
<comment type="catalytic activity">
    <reaction evidence="1 11">
        <text>alpha-D-glucose = beta-D-glucose</text>
        <dbReference type="Rhea" id="RHEA:10264"/>
        <dbReference type="ChEBI" id="CHEBI:15903"/>
        <dbReference type="ChEBI" id="CHEBI:17925"/>
        <dbReference type="EC" id="5.1.3.3"/>
    </reaction>
</comment>
<dbReference type="InterPro" id="IPR047215">
    <property type="entry name" value="Galactose_mutarotase-like"/>
</dbReference>
<keyword evidence="13" id="KW-1185">Reference proteome</keyword>
<dbReference type="GO" id="GO:0016853">
    <property type="term" value="F:isomerase activity"/>
    <property type="evidence" value="ECO:0007669"/>
    <property type="project" value="UniProtKB-KW"/>
</dbReference>
<protein>
    <recommendedName>
        <fullName evidence="7 11">Aldose 1-epimerase</fullName>
        <ecNumber evidence="6 11">5.1.3.3</ecNumber>
    </recommendedName>
</protein>
<dbReference type="CDD" id="cd09019">
    <property type="entry name" value="galactose_mutarotase_like"/>
    <property type="match status" value="1"/>
</dbReference>
<evidence type="ECO:0000256" key="10">
    <source>
        <dbReference type="ARBA" id="ARBA00023277"/>
    </source>
</evidence>
<reference evidence="13" key="1">
    <citation type="journal article" date="2019" name="Int. J. Syst. Evol. Microbiol.">
        <title>The Global Catalogue of Microorganisms (GCM) 10K type strain sequencing project: providing services to taxonomists for standard genome sequencing and annotation.</title>
        <authorList>
            <consortium name="The Broad Institute Genomics Platform"/>
            <consortium name="The Broad Institute Genome Sequencing Center for Infectious Disease"/>
            <person name="Wu L."/>
            <person name="Ma J."/>
        </authorList>
    </citation>
    <scope>NUCLEOTIDE SEQUENCE [LARGE SCALE GENOMIC DNA]</scope>
    <source>
        <strain evidence="13">KCTC 42247</strain>
    </source>
</reference>
<dbReference type="Pfam" id="PF01263">
    <property type="entry name" value="Aldose_epim"/>
    <property type="match status" value="1"/>
</dbReference>
<evidence type="ECO:0000256" key="4">
    <source>
        <dbReference type="ARBA" id="ARBA00006206"/>
    </source>
</evidence>
<dbReference type="EMBL" id="JBHUMB010000013">
    <property type="protein sequence ID" value="MFD2743684.1"/>
    <property type="molecule type" value="Genomic_DNA"/>
</dbReference>
<evidence type="ECO:0000313" key="12">
    <source>
        <dbReference type="EMBL" id="MFD2743684.1"/>
    </source>
</evidence>
<comment type="similarity">
    <text evidence="4 11">Belongs to the aldose epimerase family.</text>
</comment>
<keyword evidence="9 11" id="KW-0413">Isomerase</keyword>
<comment type="pathway">
    <text evidence="3 11">Carbohydrate metabolism; hexose metabolism.</text>
</comment>